<dbReference type="Proteomes" id="UP000319801">
    <property type="component" value="Unassembled WGS sequence"/>
</dbReference>
<dbReference type="Pfam" id="PF01754">
    <property type="entry name" value="zf-A20"/>
    <property type="match status" value="1"/>
</dbReference>
<dbReference type="SUPFAM" id="SSF57716">
    <property type="entry name" value="Glucocorticoid receptor-like (DNA-binding domain)"/>
    <property type="match status" value="1"/>
</dbReference>
<keyword evidence="11" id="KW-1185">Reference proteome</keyword>
<dbReference type="InterPro" id="IPR035896">
    <property type="entry name" value="AN1-like_Znf"/>
</dbReference>
<dbReference type="InterPro" id="IPR000058">
    <property type="entry name" value="Znf_AN1"/>
</dbReference>
<name>A0A556TSG9_BAGYA</name>
<evidence type="ECO:0000256" key="6">
    <source>
        <dbReference type="PROSITE-ProRule" id="PRU00449"/>
    </source>
</evidence>
<keyword evidence="3 6" id="KW-0863">Zinc-finger</keyword>
<proteinExistence type="predicted"/>
<keyword evidence="2" id="KW-0479">Metal-binding</keyword>
<feature type="region of interest" description="Disordered" evidence="7">
    <location>
        <begin position="62"/>
        <end position="118"/>
    </location>
</feature>
<dbReference type="AlphaFoldDB" id="A0A556TSG9"/>
<evidence type="ECO:0000259" key="8">
    <source>
        <dbReference type="PROSITE" id="PS51036"/>
    </source>
</evidence>
<keyword evidence="5" id="KW-0007">Acetylation</keyword>
<evidence type="ECO:0000313" key="10">
    <source>
        <dbReference type="EMBL" id="TSK53832.1"/>
    </source>
</evidence>
<dbReference type="GO" id="GO:0008270">
    <property type="term" value="F:zinc ion binding"/>
    <property type="evidence" value="ECO:0007669"/>
    <property type="project" value="UniProtKB-KW"/>
</dbReference>
<dbReference type="SUPFAM" id="SSF118310">
    <property type="entry name" value="AN1-like Zinc finger"/>
    <property type="match status" value="1"/>
</dbReference>
<feature type="domain" description="A20-type" evidence="8">
    <location>
        <begin position="8"/>
        <end position="42"/>
    </location>
</feature>
<evidence type="ECO:0000259" key="9">
    <source>
        <dbReference type="PROSITE" id="PS51039"/>
    </source>
</evidence>
<keyword evidence="1" id="KW-0597">Phosphoprotein</keyword>
<dbReference type="FunFam" id="1.20.5.4770:FF:000001">
    <property type="entry name" value="Zinc finger AN1-type containing 6"/>
    <property type="match status" value="1"/>
</dbReference>
<dbReference type="PANTHER" id="PTHR10634">
    <property type="entry name" value="AN1-TYPE ZINC FINGER PROTEIN"/>
    <property type="match status" value="1"/>
</dbReference>
<dbReference type="EMBL" id="VCAZ01000015">
    <property type="protein sequence ID" value="TSK53832.1"/>
    <property type="molecule type" value="Genomic_DNA"/>
</dbReference>
<evidence type="ECO:0000256" key="4">
    <source>
        <dbReference type="ARBA" id="ARBA00022833"/>
    </source>
</evidence>
<dbReference type="SMART" id="SM00154">
    <property type="entry name" value="ZnF_AN1"/>
    <property type="match status" value="1"/>
</dbReference>
<gene>
    <name evidence="10" type="ORF">Baya_3392</name>
</gene>
<reference evidence="10 11" key="1">
    <citation type="journal article" date="2019" name="Genome Biol. Evol.">
        <title>Whole-Genome Sequencing of the Giant Devil Catfish, Bagarius yarrelli.</title>
        <authorList>
            <person name="Jiang W."/>
            <person name="Lv Y."/>
            <person name="Cheng L."/>
            <person name="Yang K."/>
            <person name="Chao B."/>
            <person name="Wang X."/>
            <person name="Li Y."/>
            <person name="Pan X."/>
            <person name="You X."/>
            <person name="Zhang Y."/>
            <person name="Yang J."/>
            <person name="Li J."/>
            <person name="Zhang X."/>
            <person name="Liu S."/>
            <person name="Sun C."/>
            <person name="Yang J."/>
            <person name="Shi Q."/>
        </authorList>
    </citation>
    <scope>NUCLEOTIDE SEQUENCE [LARGE SCALE GENOMIC DNA]</scope>
    <source>
        <strain evidence="10">JWS20170419001</strain>
        <tissue evidence="10">Muscle</tissue>
    </source>
</reference>
<sequence>MAQETNQTQVPLLCATGCGFYGNPRTNGMCSICYKDFLQRQNTNGRISETVSVPAASSSLSSLGESLTSSSTSAEVTQDDEASGAAVQAEPKTQEVAASESDTSVQPATTETDKSKPKKNRCFTCRKKVGLTGFDCRCGNVFCGVHRYSNVHNCTFDYKADAAEKIRKENPVIVGEKITKI</sequence>
<evidence type="ECO:0000256" key="5">
    <source>
        <dbReference type="ARBA" id="ARBA00022990"/>
    </source>
</evidence>
<organism evidence="10 11">
    <name type="scientific">Bagarius yarrelli</name>
    <name type="common">Goonch</name>
    <name type="synonym">Bagrus yarrelli</name>
    <dbReference type="NCBI Taxonomy" id="175774"/>
    <lineage>
        <taxon>Eukaryota</taxon>
        <taxon>Metazoa</taxon>
        <taxon>Chordata</taxon>
        <taxon>Craniata</taxon>
        <taxon>Vertebrata</taxon>
        <taxon>Euteleostomi</taxon>
        <taxon>Actinopterygii</taxon>
        <taxon>Neopterygii</taxon>
        <taxon>Teleostei</taxon>
        <taxon>Ostariophysi</taxon>
        <taxon>Siluriformes</taxon>
        <taxon>Sisoridae</taxon>
        <taxon>Sisorinae</taxon>
        <taxon>Bagarius</taxon>
    </lineage>
</organism>
<dbReference type="Pfam" id="PF01428">
    <property type="entry name" value="zf-AN1"/>
    <property type="match status" value="1"/>
</dbReference>
<feature type="domain" description="AN1-type" evidence="9">
    <location>
        <begin position="116"/>
        <end position="162"/>
    </location>
</feature>
<evidence type="ECO:0000313" key="11">
    <source>
        <dbReference type="Proteomes" id="UP000319801"/>
    </source>
</evidence>
<dbReference type="FunFam" id="4.10.1110.10:FF:000001">
    <property type="entry name" value="Zinc finger AN1-type containing 6"/>
    <property type="match status" value="1"/>
</dbReference>
<feature type="compositionally biased region" description="Polar residues" evidence="7">
    <location>
        <begin position="100"/>
        <end position="110"/>
    </location>
</feature>
<dbReference type="GO" id="GO:0003677">
    <property type="term" value="F:DNA binding"/>
    <property type="evidence" value="ECO:0007669"/>
    <property type="project" value="InterPro"/>
</dbReference>
<dbReference type="OrthoDB" id="428577at2759"/>
<comment type="caution">
    <text evidence="10">The sequence shown here is derived from an EMBL/GenBank/DDBJ whole genome shotgun (WGS) entry which is preliminary data.</text>
</comment>
<dbReference type="Gene3D" id="4.10.1110.10">
    <property type="entry name" value="AN1-like Zinc finger"/>
    <property type="match status" value="1"/>
</dbReference>
<evidence type="ECO:0000256" key="2">
    <source>
        <dbReference type="ARBA" id="ARBA00022723"/>
    </source>
</evidence>
<evidence type="ECO:0000256" key="3">
    <source>
        <dbReference type="ARBA" id="ARBA00022771"/>
    </source>
</evidence>
<dbReference type="InterPro" id="IPR050652">
    <property type="entry name" value="AN1_A20_ZnFinger"/>
</dbReference>
<accession>A0A556TSG9</accession>
<dbReference type="PROSITE" id="PS51036">
    <property type="entry name" value="ZF_A20"/>
    <property type="match status" value="1"/>
</dbReference>
<dbReference type="InterPro" id="IPR002653">
    <property type="entry name" value="Znf_A20"/>
</dbReference>
<dbReference type="PROSITE" id="PS51039">
    <property type="entry name" value="ZF_AN1"/>
    <property type="match status" value="1"/>
</dbReference>
<dbReference type="SMART" id="SM00259">
    <property type="entry name" value="ZnF_A20"/>
    <property type="match status" value="1"/>
</dbReference>
<evidence type="ECO:0000256" key="7">
    <source>
        <dbReference type="SAM" id="MobiDB-lite"/>
    </source>
</evidence>
<keyword evidence="4" id="KW-0862">Zinc</keyword>
<dbReference type="PANTHER" id="PTHR10634:SF149">
    <property type="entry name" value="AN1-TYPE DOMAIN-CONTAINING PROTEIN-RELATED"/>
    <property type="match status" value="1"/>
</dbReference>
<feature type="compositionally biased region" description="Low complexity" evidence="7">
    <location>
        <begin position="62"/>
        <end position="76"/>
    </location>
</feature>
<evidence type="ECO:0000256" key="1">
    <source>
        <dbReference type="ARBA" id="ARBA00022553"/>
    </source>
</evidence>
<protein>
    <submittedName>
        <fullName evidence="10">AN1-type zinc finger protein 6</fullName>
    </submittedName>
</protein>
<dbReference type="Gene3D" id="1.20.5.4770">
    <property type="match status" value="1"/>
</dbReference>